<dbReference type="EMBL" id="WUFT01000014">
    <property type="protein sequence ID" value="NEJ73059.1"/>
    <property type="molecule type" value="Genomic_DNA"/>
</dbReference>
<dbReference type="Proteomes" id="UP000471753">
    <property type="component" value="Unassembled WGS sequence"/>
</dbReference>
<evidence type="ECO:0000313" key="9">
    <source>
        <dbReference type="EMBL" id="NEJ73059.1"/>
    </source>
</evidence>
<feature type="transmembrane region" description="Helical" evidence="7">
    <location>
        <begin position="398"/>
        <end position="427"/>
    </location>
</feature>
<keyword evidence="4" id="KW-0677">Repeat</keyword>
<feature type="transmembrane region" description="Helical" evidence="7">
    <location>
        <begin position="7"/>
        <end position="24"/>
    </location>
</feature>
<name>A0A7K3UIP5_9HYPH</name>
<evidence type="ECO:0000313" key="10">
    <source>
        <dbReference type="Proteomes" id="UP000471753"/>
    </source>
</evidence>
<dbReference type="AlphaFoldDB" id="A0A7K3UIP5"/>
<dbReference type="InterPro" id="IPR006037">
    <property type="entry name" value="RCK_C"/>
</dbReference>
<feature type="transmembrane region" description="Helical" evidence="7">
    <location>
        <begin position="566"/>
        <end position="586"/>
    </location>
</feature>
<dbReference type="Gene3D" id="3.30.70.1450">
    <property type="entry name" value="Regulator of K+ conductance, C-terminal domain"/>
    <property type="match status" value="2"/>
</dbReference>
<evidence type="ECO:0000256" key="6">
    <source>
        <dbReference type="ARBA" id="ARBA00023136"/>
    </source>
</evidence>
<dbReference type="GO" id="GO:0005886">
    <property type="term" value="C:plasma membrane"/>
    <property type="evidence" value="ECO:0007669"/>
    <property type="project" value="TreeGrafter"/>
</dbReference>
<feature type="domain" description="RCK C-terminal" evidence="8">
    <location>
        <begin position="206"/>
        <end position="291"/>
    </location>
</feature>
<evidence type="ECO:0000256" key="3">
    <source>
        <dbReference type="ARBA" id="ARBA00022692"/>
    </source>
</evidence>
<proteinExistence type="predicted"/>
<gene>
    <name evidence="9" type="ORF">GR197_21365</name>
</gene>
<dbReference type="PANTHER" id="PTHR43652">
    <property type="entry name" value="BASIC AMINO ACID ANTIPORTER YFCC-RELATED"/>
    <property type="match status" value="1"/>
</dbReference>
<feature type="domain" description="RCK C-terminal" evidence="8">
    <location>
        <begin position="296"/>
        <end position="380"/>
    </location>
</feature>
<organism evidence="9 10">
    <name type="scientific">Rhizobium phaseoli</name>
    <dbReference type="NCBI Taxonomy" id="396"/>
    <lineage>
        <taxon>Bacteria</taxon>
        <taxon>Pseudomonadati</taxon>
        <taxon>Pseudomonadota</taxon>
        <taxon>Alphaproteobacteria</taxon>
        <taxon>Hyphomicrobiales</taxon>
        <taxon>Rhizobiaceae</taxon>
        <taxon>Rhizobium/Agrobacterium group</taxon>
        <taxon>Rhizobium</taxon>
    </lineage>
</organism>
<keyword evidence="5 7" id="KW-1133">Transmembrane helix</keyword>
<feature type="transmembrane region" description="Helical" evidence="7">
    <location>
        <begin position="180"/>
        <end position="199"/>
    </location>
</feature>
<reference evidence="9 10" key="1">
    <citation type="submission" date="2019-12" db="EMBL/GenBank/DDBJ databases">
        <title>Rhizobium genotypes associated with high levels of biological nitrogen fixation by grain legumes in a temperate-maritime cropping system.</title>
        <authorList>
            <person name="Maluk M."/>
            <person name="Francesc Ferrando Molina F."/>
            <person name="Lopez Del Egido L."/>
            <person name="Lafos M."/>
            <person name="Langarica-Fuentes A."/>
            <person name="Gebre Yohannes G."/>
            <person name="Young M.W."/>
            <person name="Martin P."/>
            <person name="Gantlett R."/>
            <person name="Kenicer G."/>
            <person name="Hawes C."/>
            <person name="Begg G.S."/>
            <person name="Quilliam R.S."/>
            <person name="Squire G.R."/>
            <person name="Poole P.S."/>
            <person name="Young P.W."/>
            <person name="Iannetta P.M."/>
            <person name="James E.K."/>
        </authorList>
    </citation>
    <scope>NUCLEOTIDE SEQUENCE [LARGE SCALE GENOMIC DNA]</scope>
    <source>
        <strain evidence="9 10">JHI366</strain>
    </source>
</reference>
<dbReference type="Pfam" id="PF02080">
    <property type="entry name" value="TrkA_C"/>
    <property type="match status" value="2"/>
</dbReference>
<feature type="transmembrane region" description="Helical" evidence="7">
    <location>
        <begin position="56"/>
        <end position="75"/>
    </location>
</feature>
<comment type="subcellular location">
    <subcellularLocation>
        <location evidence="1">Membrane</location>
        <topology evidence="1">Multi-pass membrane protein</topology>
    </subcellularLocation>
</comment>
<sequence length="588" mass="62826">MRVDQWLSLLIIALMMGAFVWGRYRYDIVAVSSLLVAIIAGVVPAKSAFSGFADDIVIIVGSALIVSAAISRSGIMDVALRRFSPERRGPRMQLIILVAIVAALSAFVKNIGALAIMIPVAVQMARKSRVSPSMFLMPMSFASLLGGLMTQIGTSPNIIVSRVREEITGQPFTMFDYTPVGLALSVAGVVFLALFYKLLPERTRAETSMDEAVAIKNYTTEAKVTTPSAAIGRSVSWLQKPAGGDAMVTAIIGGSGQRRTPLPDTVLKDGDLLIIEGEQSALDKIVSEAKLQLSDRKHQPETRQDISSVEAIVGEHSRLIGVSAKDVSLFHNTGLNLLAVSRRDRRFTERLGEIKIRNGDVVVLQGDLQKLPDLLREWGCLPLVERDLKLGNARNGMIPVIILLATMGATAFGGIPVATAFFAAAFLMVVTGSIPLREVYHHLDAPILIMLAALIPISDSLRTTGTTDIIADLLSRIAEMLPPFGALALILIAAMAVTPFLNNAATVLVMAPIAATFAAKLGFRPDAFLMAVAIGAGCDFLTPIGHQCNTLVMGPGGYRFGDYARLGLPLSLIVVLVSVPALLAVWPI</sequence>
<evidence type="ECO:0000259" key="8">
    <source>
        <dbReference type="PROSITE" id="PS51202"/>
    </source>
</evidence>
<dbReference type="GO" id="GO:0008324">
    <property type="term" value="F:monoatomic cation transmembrane transporter activity"/>
    <property type="evidence" value="ECO:0007669"/>
    <property type="project" value="InterPro"/>
</dbReference>
<keyword evidence="6 7" id="KW-0472">Membrane</keyword>
<dbReference type="InterPro" id="IPR004680">
    <property type="entry name" value="Cit_transptr-like_dom"/>
</dbReference>
<accession>A0A7K3UIP5</accession>
<dbReference type="InterPro" id="IPR051679">
    <property type="entry name" value="DASS-Related_Transporters"/>
</dbReference>
<dbReference type="SUPFAM" id="SSF116726">
    <property type="entry name" value="TrkA C-terminal domain-like"/>
    <property type="match status" value="2"/>
</dbReference>
<comment type="caution">
    <text evidence="9">The sequence shown here is derived from an EMBL/GenBank/DDBJ whole genome shotgun (WGS) entry which is preliminary data.</text>
</comment>
<dbReference type="Pfam" id="PF03600">
    <property type="entry name" value="CitMHS"/>
    <property type="match status" value="1"/>
</dbReference>
<evidence type="ECO:0000256" key="4">
    <source>
        <dbReference type="ARBA" id="ARBA00022737"/>
    </source>
</evidence>
<dbReference type="PROSITE" id="PS51202">
    <property type="entry name" value="RCK_C"/>
    <property type="match status" value="2"/>
</dbReference>
<keyword evidence="2" id="KW-0813">Transport</keyword>
<protein>
    <submittedName>
        <fullName evidence="9">TRAP transporter large permease subunit</fullName>
    </submittedName>
</protein>
<dbReference type="RefSeq" id="WP_164013098.1">
    <property type="nucleotide sequence ID" value="NZ_WUFT01000014.1"/>
</dbReference>
<dbReference type="PANTHER" id="PTHR43652:SF2">
    <property type="entry name" value="BASIC AMINO ACID ANTIPORTER YFCC-RELATED"/>
    <property type="match status" value="1"/>
</dbReference>
<evidence type="ECO:0000256" key="5">
    <source>
        <dbReference type="ARBA" id="ARBA00022989"/>
    </source>
</evidence>
<keyword evidence="3 7" id="KW-0812">Transmembrane</keyword>
<evidence type="ECO:0000256" key="7">
    <source>
        <dbReference type="SAM" id="Phobius"/>
    </source>
</evidence>
<evidence type="ECO:0000256" key="2">
    <source>
        <dbReference type="ARBA" id="ARBA00022448"/>
    </source>
</evidence>
<evidence type="ECO:0000256" key="1">
    <source>
        <dbReference type="ARBA" id="ARBA00004141"/>
    </source>
</evidence>
<dbReference type="InterPro" id="IPR036721">
    <property type="entry name" value="RCK_C_sf"/>
</dbReference>
<feature type="transmembrane region" description="Helical" evidence="7">
    <location>
        <begin position="30"/>
        <end position="49"/>
    </location>
</feature>
<dbReference type="CDD" id="cd01115">
    <property type="entry name" value="SLC13_permease"/>
    <property type="match status" value="1"/>
</dbReference>
<feature type="transmembrane region" description="Helical" evidence="7">
    <location>
        <begin position="95"/>
        <end position="122"/>
    </location>
</feature>
<dbReference type="GO" id="GO:0006813">
    <property type="term" value="P:potassium ion transport"/>
    <property type="evidence" value="ECO:0007669"/>
    <property type="project" value="InterPro"/>
</dbReference>
<feature type="transmembrane region" description="Helical" evidence="7">
    <location>
        <begin position="477"/>
        <end position="497"/>
    </location>
</feature>
<feature type="transmembrane region" description="Helical" evidence="7">
    <location>
        <begin position="528"/>
        <end position="546"/>
    </location>
</feature>